<sequence>MSHLERIKKMMTGEIPGAPVAQVLGFKVVEAEEGRVVIEIEASERLHNPMGTLHGGILGDIADAAMGLSFISTLAEDELFTTVELKLNFLKPIFESKLRAEGQIIKKGGTIGLLECHIYDEKKSLVAHSTSTCMVLKGNSNHKRERKE</sequence>
<dbReference type="Pfam" id="PF03061">
    <property type="entry name" value="4HBT"/>
    <property type="match status" value="1"/>
</dbReference>
<keyword evidence="4" id="KW-1185">Reference proteome</keyword>
<reference evidence="3 4" key="1">
    <citation type="submission" date="2017-08" db="EMBL/GenBank/DDBJ databases">
        <title>Virgibacillus indicus sp. nov. and Virgibacillus profoundi sp. nov, two moderately halophilic bacteria isolated from marine sediment by using the Microfluidic Streak Plate.</title>
        <authorList>
            <person name="Xu B."/>
            <person name="Hu B."/>
            <person name="Wang J."/>
            <person name="Zhu Y."/>
            <person name="Huang L."/>
            <person name="Du W."/>
            <person name="Huang Y."/>
        </authorList>
    </citation>
    <scope>NUCLEOTIDE SEQUENCE [LARGE SCALE GENOMIC DNA]</scope>
    <source>
        <strain evidence="3 4">IO3-P2-C2</strain>
    </source>
</reference>
<evidence type="ECO:0000313" key="4">
    <source>
        <dbReference type="Proteomes" id="UP000216498"/>
    </source>
</evidence>
<dbReference type="Proteomes" id="UP000216498">
    <property type="component" value="Unassembled WGS sequence"/>
</dbReference>
<dbReference type="PANTHER" id="PTHR43240:SF1">
    <property type="entry name" value="BLR5584 PROTEIN"/>
    <property type="match status" value="1"/>
</dbReference>
<dbReference type="AlphaFoldDB" id="A0A265N6F0"/>
<dbReference type="EMBL" id="NPMS01000017">
    <property type="protein sequence ID" value="OZU87034.1"/>
    <property type="molecule type" value="Genomic_DNA"/>
</dbReference>
<dbReference type="GO" id="GO:0005829">
    <property type="term" value="C:cytosol"/>
    <property type="evidence" value="ECO:0007669"/>
    <property type="project" value="TreeGrafter"/>
</dbReference>
<accession>A0A265N6F0</accession>
<name>A0A265N6F0_9BACI</name>
<dbReference type="CDD" id="cd03443">
    <property type="entry name" value="PaaI_thioesterase"/>
    <property type="match status" value="1"/>
</dbReference>
<dbReference type="GO" id="GO:0061522">
    <property type="term" value="F:1,4-dihydroxy-2-naphthoyl-CoA thioesterase activity"/>
    <property type="evidence" value="ECO:0007669"/>
    <property type="project" value="TreeGrafter"/>
</dbReference>
<dbReference type="RefSeq" id="WP_094887455.1">
    <property type="nucleotide sequence ID" value="NZ_NPMS01000017.1"/>
</dbReference>
<feature type="domain" description="Thioesterase" evidence="2">
    <location>
        <begin position="50"/>
        <end position="126"/>
    </location>
</feature>
<dbReference type="Gene3D" id="3.10.129.10">
    <property type="entry name" value="Hotdog Thioesterase"/>
    <property type="match status" value="1"/>
</dbReference>
<dbReference type="InterPro" id="IPR003736">
    <property type="entry name" value="PAAI_dom"/>
</dbReference>
<evidence type="ECO:0000313" key="3">
    <source>
        <dbReference type="EMBL" id="OZU87034.1"/>
    </source>
</evidence>
<evidence type="ECO:0000259" key="2">
    <source>
        <dbReference type="Pfam" id="PF03061"/>
    </source>
</evidence>
<dbReference type="NCBIfam" id="TIGR00369">
    <property type="entry name" value="unchar_dom_1"/>
    <property type="match status" value="1"/>
</dbReference>
<dbReference type="OrthoDB" id="328435at2"/>
<dbReference type="InterPro" id="IPR029069">
    <property type="entry name" value="HotDog_dom_sf"/>
</dbReference>
<protein>
    <submittedName>
        <fullName evidence="3">DUF4442 domain-containing protein</fullName>
    </submittedName>
</protein>
<gene>
    <name evidence="3" type="ORF">CIL03_19035</name>
</gene>
<keyword evidence="1" id="KW-0378">Hydrolase</keyword>
<comment type="caution">
    <text evidence="3">The sequence shown here is derived from an EMBL/GenBank/DDBJ whole genome shotgun (WGS) entry which is preliminary data.</text>
</comment>
<dbReference type="InterPro" id="IPR006683">
    <property type="entry name" value="Thioestr_dom"/>
</dbReference>
<organism evidence="3 4">
    <name type="scientific">Virgibacillus indicus</name>
    <dbReference type="NCBI Taxonomy" id="2024554"/>
    <lineage>
        <taxon>Bacteria</taxon>
        <taxon>Bacillati</taxon>
        <taxon>Bacillota</taxon>
        <taxon>Bacilli</taxon>
        <taxon>Bacillales</taxon>
        <taxon>Bacillaceae</taxon>
        <taxon>Virgibacillus</taxon>
    </lineage>
</organism>
<proteinExistence type="predicted"/>
<evidence type="ECO:0000256" key="1">
    <source>
        <dbReference type="ARBA" id="ARBA00022801"/>
    </source>
</evidence>
<dbReference type="SUPFAM" id="SSF54637">
    <property type="entry name" value="Thioesterase/thiol ester dehydrase-isomerase"/>
    <property type="match status" value="1"/>
</dbReference>
<dbReference type="PANTHER" id="PTHR43240">
    <property type="entry name" value="1,4-DIHYDROXY-2-NAPHTHOYL-COA THIOESTERASE 1"/>
    <property type="match status" value="1"/>
</dbReference>